<dbReference type="PRINTS" id="PR00420">
    <property type="entry name" value="RNGMNOXGNASE"/>
</dbReference>
<dbReference type="Pfam" id="PF21274">
    <property type="entry name" value="Rng_hyd_C"/>
    <property type="match status" value="1"/>
</dbReference>
<dbReference type="InterPro" id="IPR050641">
    <property type="entry name" value="RIFMO-like"/>
</dbReference>
<dbReference type="STRING" id="1531966.A0A0A1TPQ8"/>
<dbReference type="SUPFAM" id="SSF51905">
    <property type="entry name" value="FAD/NAD(P)-binding domain"/>
    <property type="match status" value="1"/>
</dbReference>
<proteinExistence type="predicted"/>
<dbReference type="GO" id="GO:0071949">
    <property type="term" value="F:FAD binding"/>
    <property type="evidence" value="ECO:0007669"/>
    <property type="project" value="InterPro"/>
</dbReference>
<name>A0A0A1TPQ8_9HYPO</name>
<keyword evidence="3" id="KW-0560">Oxidoreductase</keyword>
<dbReference type="InterPro" id="IPR002938">
    <property type="entry name" value="FAD-bd"/>
</dbReference>
<dbReference type="OrthoDB" id="2690153at2759"/>
<dbReference type="HOGENOM" id="CLU_009665_14_0_1"/>
<keyword evidence="2" id="KW-0274">FAD</keyword>
<evidence type="ECO:0000256" key="1">
    <source>
        <dbReference type="ARBA" id="ARBA00022630"/>
    </source>
</evidence>
<dbReference type="AlphaFoldDB" id="A0A0A1TPQ8"/>
<keyword evidence="6" id="KW-1185">Reference proteome</keyword>
<protein>
    <recommendedName>
        <fullName evidence="4">FAD-binding domain-containing protein</fullName>
    </recommendedName>
</protein>
<feature type="domain" description="FAD-binding" evidence="4">
    <location>
        <begin position="13"/>
        <end position="381"/>
    </location>
</feature>
<evidence type="ECO:0000259" key="4">
    <source>
        <dbReference type="Pfam" id="PF01494"/>
    </source>
</evidence>
<dbReference type="PANTHER" id="PTHR43004">
    <property type="entry name" value="TRK SYSTEM POTASSIUM UPTAKE PROTEIN"/>
    <property type="match status" value="1"/>
</dbReference>
<dbReference type="Gene3D" id="3.40.30.120">
    <property type="match status" value="1"/>
</dbReference>
<keyword evidence="1" id="KW-0285">Flavoprotein</keyword>
<dbReference type="EMBL" id="CDHN01000005">
    <property type="protein sequence ID" value="CEJ92827.1"/>
    <property type="molecule type" value="Genomic_DNA"/>
</dbReference>
<dbReference type="Proteomes" id="UP000039046">
    <property type="component" value="Unassembled WGS sequence"/>
</dbReference>
<gene>
    <name evidence="5" type="ORF">VHEMI08457</name>
</gene>
<evidence type="ECO:0000256" key="2">
    <source>
        <dbReference type="ARBA" id="ARBA00022827"/>
    </source>
</evidence>
<dbReference type="Pfam" id="PF01494">
    <property type="entry name" value="FAD_binding_3"/>
    <property type="match status" value="1"/>
</dbReference>
<evidence type="ECO:0000313" key="6">
    <source>
        <dbReference type="Proteomes" id="UP000039046"/>
    </source>
</evidence>
<accession>A0A0A1TPQ8</accession>
<sequence length="598" mass="66691">MDQSNSASPAVIKTDLLIVGAGPAGASLACFLGSHGHHGIMISAAPGTADTPRAHITNMAALECLRDIGLEEECIAAATHGDTMCHTRWCHSLAGEEYARCYSWGHHPNHKGNYETASPCSHADLPQTLLEPILTKRAVLDGWTLRFNTTFVRFIEQGPEVNISEIKDDITGNIYHIQSRFVFGCDGARSQVVRELQLPLDKKPNQGLALNILVRADLSQLMKNRRGNLHWVLQPDKEHPPWGWAACVRMVKAWNEWMFIFLPAPGSDVPLEKMEASNEEYLRRVREMIGDNSIDAKILAVNKWWINEVVASQYSKDNVFCLGDAVHRHPPFNGLGSNTCIQDAFNLAWKVSYVLKEQAKPSLLATYGAERQPVGVQIITRANQGLRDHTGWMDAIGMTEPDLDKRKAILEEFERPDATGAKRRSDFQDGIANTNTEFHGLGVEMNQRYESTGVFSHDELLFPYDADQSTTNHVVCTYPGRRLPHVWLNTRAPTTPISTIDLAGHGAFCLLTGPQGQMWKEAAATVAAELKVPINAHSIGWKQDYEDVYFDWLRLGQIEEGGCVLVRPDRFVAWRSKDVVADPKDKLKHVMECVLSLS</sequence>
<dbReference type="GO" id="GO:0016709">
    <property type="term" value="F:oxidoreductase activity, acting on paired donors, with incorporation or reduction of molecular oxygen, NAD(P)H as one donor, and incorporation of one atom of oxygen"/>
    <property type="evidence" value="ECO:0007669"/>
    <property type="project" value="UniProtKB-ARBA"/>
</dbReference>
<evidence type="ECO:0000313" key="5">
    <source>
        <dbReference type="EMBL" id="CEJ92827.1"/>
    </source>
</evidence>
<organism evidence="5 6">
    <name type="scientific">[Torrubiella] hemipterigena</name>
    <dbReference type="NCBI Taxonomy" id="1531966"/>
    <lineage>
        <taxon>Eukaryota</taxon>
        <taxon>Fungi</taxon>
        <taxon>Dikarya</taxon>
        <taxon>Ascomycota</taxon>
        <taxon>Pezizomycotina</taxon>
        <taxon>Sordariomycetes</taxon>
        <taxon>Hypocreomycetidae</taxon>
        <taxon>Hypocreales</taxon>
        <taxon>Clavicipitaceae</taxon>
        <taxon>Clavicipitaceae incertae sedis</taxon>
        <taxon>'Torrubiella' clade</taxon>
    </lineage>
</organism>
<evidence type="ECO:0000256" key="3">
    <source>
        <dbReference type="ARBA" id="ARBA00023002"/>
    </source>
</evidence>
<dbReference type="InterPro" id="IPR036188">
    <property type="entry name" value="FAD/NAD-bd_sf"/>
</dbReference>
<dbReference type="Gene3D" id="3.50.50.60">
    <property type="entry name" value="FAD/NAD(P)-binding domain"/>
    <property type="match status" value="1"/>
</dbReference>
<dbReference type="PANTHER" id="PTHR43004:SF8">
    <property type="entry name" value="FAD-BINDING DOMAIN-CONTAINING PROTEIN-RELATED"/>
    <property type="match status" value="1"/>
</dbReference>
<dbReference type="Gene3D" id="3.30.9.10">
    <property type="entry name" value="D-Amino Acid Oxidase, subunit A, domain 2"/>
    <property type="match status" value="1"/>
</dbReference>
<reference evidence="5 6" key="1">
    <citation type="journal article" date="2015" name="Genome Announc.">
        <title>Draft Genome Sequence and Gene Annotation of the Entomopathogenic Fungus Verticillium hemipterigenum.</title>
        <authorList>
            <person name="Horn F."/>
            <person name="Habel A."/>
            <person name="Scharf D.H."/>
            <person name="Dworschak J."/>
            <person name="Brakhage A.A."/>
            <person name="Guthke R."/>
            <person name="Hertweck C."/>
            <person name="Linde J."/>
        </authorList>
    </citation>
    <scope>NUCLEOTIDE SEQUENCE [LARGE SCALE GENOMIC DNA]</scope>
</reference>